<dbReference type="OrthoDB" id="1431247at2759"/>
<evidence type="ECO:0000259" key="4">
    <source>
        <dbReference type="PROSITE" id="PS01031"/>
    </source>
</evidence>
<accession>A0A9N9NPL4</accession>
<dbReference type="SUPFAM" id="SSF49764">
    <property type="entry name" value="HSP20-like chaperones"/>
    <property type="match status" value="1"/>
</dbReference>
<reference evidence="5" key="1">
    <citation type="submission" date="2021-06" db="EMBL/GenBank/DDBJ databases">
        <authorList>
            <person name="Kallberg Y."/>
            <person name="Tangrot J."/>
            <person name="Rosling A."/>
        </authorList>
    </citation>
    <scope>NUCLEOTIDE SEQUENCE</scope>
    <source>
        <strain evidence="5">CL551</strain>
    </source>
</reference>
<feature type="domain" description="SHSP" evidence="4">
    <location>
        <begin position="60"/>
        <end position="167"/>
    </location>
</feature>
<dbReference type="PANTHER" id="PTHR11527">
    <property type="entry name" value="HEAT-SHOCK PROTEIN 20 FAMILY MEMBER"/>
    <property type="match status" value="1"/>
</dbReference>
<evidence type="ECO:0000256" key="3">
    <source>
        <dbReference type="RuleBase" id="RU003616"/>
    </source>
</evidence>
<keyword evidence="6" id="KW-1185">Reference proteome</keyword>
<dbReference type="Gene3D" id="2.60.40.790">
    <property type="match status" value="1"/>
</dbReference>
<name>A0A9N9NPL4_9GLOM</name>
<sequence>MSTNTKTDKESRDWSTEIYRFEDRVSKMVRDFLSDHGFIGSGDNGNIMSSSAGRGGTVDPRINSFVPRMDIYEGEREYILKADLPGVDKSVIRIEVTDNNLRISGEHKSDEEGTPLLRERIRGNFYRNVNLPSNAKLDDISACHENGVLKVKIGKSDDKKPKSIEIS</sequence>
<dbReference type="PROSITE" id="PS01031">
    <property type="entry name" value="SHSP"/>
    <property type="match status" value="1"/>
</dbReference>
<gene>
    <name evidence="5" type="ORF">AMORRO_LOCUS15280</name>
</gene>
<dbReference type="Pfam" id="PF00011">
    <property type="entry name" value="HSP20"/>
    <property type="match status" value="1"/>
</dbReference>
<evidence type="ECO:0000256" key="2">
    <source>
        <dbReference type="PROSITE-ProRule" id="PRU00285"/>
    </source>
</evidence>
<dbReference type="Proteomes" id="UP000789342">
    <property type="component" value="Unassembled WGS sequence"/>
</dbReference>
<dbReference type="EMBL" id="CAJVPV010034971">
    <property type="protein sequence ID" value="CAG8749946.1"/>
    <property type="molecule type" value="Genomic_DNA"/>
</dbReference>
<dbReference type="InterPro" id="IPR002068">
    <property type="entry name" value="A-crystallin/Hsp20_dom"/>
</dbReference>
<keyword evidence="1" id="KW-0346">Stress response</keyword>
<dbReference type="InterPro" id="IPR008978">
    <property type="entry name" value="HSP20-like_chaperone"/>
</dbReference>
<proteinExistence type="inferred from homology"/>
<protein>
    <submittedName>
        <fullName evidence="5">11486_t:CDS:1</fullName>
    </submittedName>
</protein>
<dbReference type="InterPro" id="IPR031107">
    <property type="entry name" value="Small_HSP"/>
</dbReference>
<comment type="caution">
    <text evidence="5">The sequence shown here is derived from an EMBL/GenBank/DDBJ whole genome shotgun (WGS) entry which is preliminary data.</text>
</comment>
<comment type="similarity">
    <text evidence="2 3">Belongs to the small heat shock protein (HSP20) family.</text>
</comment>
<organism evidence="5 6">
    <name type="scientific">Acaulospora morrowiae</name>
    <dbReference type="NCBI Taxonomy" id="94023"/>
    <lineage>
        <taxon>Eukaryota</taxon>
        <taxon>Fungi</taxon>
        <taxon>Fungi incertae sedis</taxon>
        <taxon>Mucoromycota</taxon>
        <taxon>Glomeromycotina</taxon>
        <taxon>Glomeromycetes</taxon>
        <taxon>Diversisporales</taxon>
        <taxon>Acaulosporaceae</taxon>
        <taxon>Acaulospora</taxon>
    </lineage>
</organism>
<evidence type="ECO:0000313" key="5">
    <source>
        <dbReference type="EMBL" id="CAG8749946.1"/>
    </source>
</evidence>
<evidence type="ECO:0000256" key="1">
    <source>
        <dbReference type="ARBA" id="ARBA00023016"/>
    </source>
</evidence>
<dbReference type="AlphaFoldDB" id="A0A9N9NPL4"/>
<evidence type="ECO:0000313" key="6">
    <source>
        <dbReference type="Proteomes" id="UP000789342"/>
    </source>
</evidence>
<dbReference type="CDD" id="cd06464">
    <property type="entry name" value="ACD_sHsps-like"/>
    <property type="match status" value="1"/>
</dbReference>